<evidence type="ECO:0000313" key="2">
    <source>
        <dbReference type="EMBL" id="KAL2041206.1"/>
    </source>
</evidence>
<feature type="compositionally biased region" description="Polar residues" evidence="1">
    <location>
        <begin position="49"/>
        <end position="58"/>
    </location>
</feature>
<evidence type="ECO:0000256" key="1">
    <source>
        <dbReference type="SAM" id="MobiDB-lite"/>
    </source>
</evidence>
<gene>
    <name evidence="2" type="ORF">N7G274_006151</name>
</gene>
<evidence type="ECO:0000313" key="3">
    <source>
        <dbReference type="Proteomes" id="UP001590950"/>
    </source>
</evidence>
<feature type="region of interest" description="Disordered" evidence="1">
    <location>
        <begin position="39"/>
        <end position="58"/>
    </location>
</feature>
<dbReference type="Proteomes" id="UP001590950">
    <property type="component" value="Unassembled WGS sequence"/>
</dbReference>
<accession>A0ABR4A8G8</accession>
<comment type="caution">
    <text evidence="2">The sequence shown here is derived from an EMBL/GenBank/DDBJ whole genome shotgun (WGS) entry which is preliminary data.</text>
</comment>
<proteinExistence type="predicted"/>
<organism evidence="2 3">
    <name type="scientific">Stereocaulon virgatum</name>
    <dbReference type="NCBI Taxonomy" id="373712"/>
    <lineage>
        <taxon>Eukaryota</taxon>
        <taxon>Fungi</taxon>
        <taxon>Dikarya</taxon>
        <taxon>Ascomycota</taxon>
        <taxon>Pezizomycotina</taxon>
        <taxon>Lecanoromycetes</taxon>
        <taxon>OSLEUM clade</taxon>
        <taxon>Lecanoromycetidae</taxon>
        <taxon>Lecanorales</taxon>
        <taxon>Lecanorineae</taxon>
        <taxon>Stereocaulaceae</taxon>
        <taxon>Stereocaulon</taxon>
    </lineage>
</organism>
<name>A0ABR4A8G8_9LECA</name>
<dbReference type="EMBL" id="JBEFKJ010000018">
    <property type="protein sequence ID" value="KAL2041206.1"/>
    <property type="molecule type" value="Genomic_DNA"/>
</dbReference>
<protein>
    <submittedName>
        <fullName evidence="2">Uncharacterized protein</fullName>
    </submittedName>
</protein>
<reference evidence="2 3" key="1">
    <citation type="submission" date="2024-09" db="EMBL/GenBank/DDBJ databases">
        <title>Rethinking Asexuality: The Enigmatic Case of Functional Sexual Genes in Lepraria (Stereocaulaceae).</title>
        <authorList>
            <person name="Doellman M."/>
            <person name="Sun Y."/>
            <person name="Barcenas-Pena A."/>
            <person name="Lumbsch H.T."/>
            <person name="Grewe F."/>
        </authorList>
    </citation>
    <scope>NUCLEOTIDE SEQUENCE [LARGE SCALE GENOMIC DNA]</scope>
    <source>
        <strain evidence="2 3">Mercado 3170</strain>
    </source>
</reference>
<sequence>MSSLKRSHQDLGSTIVEYGPPVVKRRPNQLIDPCLQLLRNDESEDDTPSRGTTSHWATASTGARTTLIVSSAGPSVPSKPSSTPTCTRPAGGGLDGIVEISLQRVVKLLDGWIKRFRTIEQPVYRLTSTKHPLALSLRFRTDATTVLLPTSEEIGILDTKTAAQLKRLKEIDTSVRFNTYLDHEEEQMSCGPQRKQSSSISPLQINLLGSEQYLNEVGSTLSAAGMYLQEPIFLDGEIPYKNTHFLTWDDMSTTPLLLTTDSPPNMDFATEIEGILHTSNDVIESEEFAQDARIGTALKRHQLSAA</sequence>
<keyword evidence="3" id="KW-1185">Reference proteome</keyword>